<protein>
    <recommendedName>
        <fullName evidence="4">Excalibur calcium-binding domain-containing protein</fullName>
    </recommendedName>
</protein>
<evidence type="ECO:0000313" key="3">
    <source>
        <dbReference type="Proteomes" id="UP000052022"/>
    </source>
</evidence>
<dbReference type="Proteomes" id="UP000052022">
    <property type="component" value="Unassembled WGS sequence"/>
</dbReference>
<dbReference type="OrthoDB" id="7951357at2"/>
<dbReference type="STRING" id="928856.SAMN04488049_10225"/>
<feature type="chain" id="PRO_5006063439" description="Excalibur calcium-binding domain-containing protein" evidence="1">
    <location>
        <begin position="23"/>
        <end position="268"/>
    </location>
</feature>
<evidence type="ECO:0008006" key="4">
    <source>
        <dbReference type="Google" id="ProtNLM"/>
    </source>
</evidence>
<accession>A0A0P1GHG8</accession>
<dbReference type="EMBL" id="CYSD01000042">
    <property type="protein sequence ID" value="CUH81034.1"/>
    <property type="molecule type" value="Genomic_DNA"/>
</dbReference>
<keyword evidence="1" id="KW-0732">Signal</keyword>
<dbReference type="RefSeq" id="WP_058291607.1">
    <property type="nucleotide sequence ID" value="NZ_CYSD01000042.1"/>
</dbReference>
<dbReference type="AlphaFoldDB" id="A0A0P1GHG8"/>
<reference evidence="2 3" key="1">
    <citation type="submission" date="2015-09" db="EMBL/GenBank/DDBJ databases">
        <authorList>
            <consortium name="Swine Surveillance"/>
        </authorList>
    </citation>
    <scope>NUCLEOTIDE SEQUENCE [LARGE SCALE GENOMIC DNA]</scope>
    <source>
        <strain evidence="2 3">CECT 7557</strain>
    </source>
</reference>
<evidence type="ECO:0000313" key="2">
    <source>
        <dbReference type="EMBL" id="CUH81034.1"/>
    </source>
</evidence>
<sequence>MRAGASLLTRPLLLAAGVLALAACQPTIPDSAAGVGDDTSPFNPPPRVETGQTINGDPLIPNDSFATETTGANANWQSTQPLRARATPNSAVAGAEAGAGDIADQTAAALAAAGNSGVTPIEASPSNPAPALVGNPGISDENDFAAVSSRQTIESDAERLARLRAQRQEVAPTALPQREGAAAGTNIVQYALTTSNPKGNRIYTRAGINLRARAQRNCAQYPSSDLAQVAFLEAGGPRRDKLVLDPDGDGYACGWDPRPLRAAVRAGN</sequence>
<proteinExistence type="predicted"/>
<organism evidence="2 3">
    <name type="scientific">Tritonibacter multivorans</name>
    <dbReference type="NCBI Taxonomy" id="928856"/>
    <lineage>
        <taxon>Bacteria</taxon>
        <taxon>Pseudomonadati</taxon>
        <taxon>Pseudomonadota</taxon>
        <taxon>Alphaproteobacteria</taxon>
        <taxon>Rhodobacterales</taxon>
        <taxon>Paracoccaceae</taxon>
        <taxon>Tritonibacter</taxon>
    </lineage>
</organism>
<keyword evidence="3" id="KW-1185">Reference proteome</keyword>
<dbReference type="PROSITE" id="PS51257">
    <property type="entry name" value="PROKAR_LIPOPROTEIN"/>
    <property type="match status" value="1"/>
</dbReference>
<name>A0A0P1GHG8_9RHOB</name>
<gene>
    <name evidence="2" type="ORF">TRM7557_03190</name>
</gene>
<feature type="signal peptide" evidence="1">
    <location>
        <begin position="1"/>
        <end position="22"/>
    </location>
</feature>
<evidence type="ECO:0000256" key="1">
    <source>
        <dbReference type="SAM" id="SignalP"/>
    </source>
</evidence>